<evidence type="ECO:0000256" key="8">
    <source>
        <dbReference type="ARBA" id="ARBA00022989"/>
    </source>
</evidence>
<dbReference type="CDD" id="cd00082">
    <property type="entry name" value="HisKA"/>
    <property type="match status" value="1"/>
</dbReference>
<keyword evidence="5" id="KW-0808">Transferase</keyword>
<dbReference type="InterPro" id="IPR003661">
    <property type="entry name" value="HisK_dim/P_dom"/>
</dbReference>
<dbReference type="SUPFAM" id="SSF55874">
    <property type="entry name" value="ATPase domain of HSP90 chaperone/DNA topoisomerase II/histidine kinase"/>
    <property type="match status" value="1"/>
</dbReference>
<evidence type="ECO:0000256" key="5">
    <source>
        <dbReference type="ARBA" id="ARBA00022679"/>
    </source>
</evidence>
<evidence type="ECO:0000256" key="6">
    <source>
        <dbReference type="ARBA" id="ARBA00022692"/>
    </source>
</evidence>
<keyword evidence="7 12" id="KW-0418">Kinase</keyword>
<dbReference type="GO" id="GO:0016301">
    <property type="term" value="F:kinase activity"/>
    <property type="evidence" value="ECO:0007669"/>
    <property type="project" value="UniProtKB-KW"/>
</dbReference>
<dbReference type="Gene3D" id="1.10.287.130">
    <property type="match status" value="1"/>
</dbReference>
<feature type="transmembrane region" description="Helical" evidence="10">
    <location>
        <begin position="140"/>
        <end position="164"/>
    </location>
</feature>
<evidence type="ECO:0000256" key="3">
    <source>
        <dbReference type="ARBA" id="ARBA00012438"/>
    </source>
</evidence>
<keyword evidence="13" id="KW-1185">Reference proteome</keyword>
<accession>A0A7S6UJW4</accession>
<keyword evidence="9 10" id="KW-0472">Membrane</keyword>
<dbReference type="SMART" id="SM00387">
    <property type="entry name" value="HATPase_c"/>
    <property type="match status" value="1"/>
</dbReference>
<evidence type="ECO:0000313" key="12">
    <source>
        <dbReference type="EMBL" id="QOW21609.1"/>
    </source>
</evidence>
<dbReference type="Pfam" id="PF00512">
    <property type="entry name" value="HisKA"/>
    <property type="match status" value="1"/>
</dbReference>
<dbReference type="InterPro" id="IPR050428">
    <property type="entry name" value="TCS_sensor_his_kinase"/>
</dbReference>
<dbReference type="InterPro" id="IPR005467">
    <property type="entry name" value="His_kinase_dom"/>
</dbReference>
<keyword evidence="4" id="KW-0597">Phosphoprotein</keyword>
<dbReference type="PANTHER" id="PTHR45436">
    <property type="entry name" value="SENSOR HISTIDINE KINASE YKOH"/>
    <property type="match status" value="1"/>
</dbReference>
<dbReference type="Gene3D" id="3.30.565.10">
    <property type="entry name" value="Histidine kinase-like ATPase, C-terminal domain"/>
    <property type="match status" value="1"/>
</dbReference>
<feature type="transmembrane region" description="Helical" evidence="10">
    <location>
        <begin position="12"/>
        <end position="35"/>
    </location>
</feature>
<dbReference type="InterPro" id="IPR004358">
    <property type="entry name" value="Sig_transdc_His_kin-like_C"/>
</dbReference>
<dbReference type="Proteomes" id="UP000593932">
    <property type="component" value="Chromosome"/>
</dbReference>
<dbReference type="InterPro" id="IPR036097">
    <property type="entry name" value="HisK_dim/P_sf"/>
</dbReference>
<keyword evidence="6 10" id="KW-0812">Transmembrane</keyword>
<dbReference type="EC" id="2.7.13.3" evidence="3"/>
<dbReference type="PROSITE" id="PS50109">
    <property type="entry name" value="HIS_KIN"/>
    <property type="match status" value="1"/>
</dbReference>
<evidence type="ECO:0000256" key="4">
    <source>
        <dbReference type="ARBA" id="ARBA00022553"/>
    </source>
</evidence>
<dbReference type="SMART" id="SM00388">
    <property type="entry name" value="HisKA"/>
    <property type="match status" value="1"/>
</dbReference>
<comment type="subcellular location">
    <subcellularLocation>
        <location evidence="2">Membrane</location>
    </subcellularLocation>
</comment>
<evidence type="ECO:0000256" key="10">
    <source>
        <dbReference type="SAM" id="Phobius"/>
    </source>
</evidence>
<proteinExistence type="predicted"/>
<protein>
    <recommendedName>
        <fullName evidence="3">histidine kinase</fullName>
        <ecNumber evidence="3">2.7.13.3</ecNumber>
    </recommendedName>
</protein>
<reference evidence="12 13" key="1">
    <citation type="submission" date="2020-10" db="EMBL/GenBank/DDBJ databases">
        <title>complete genome sequencing of Lysobacter sp. H23M41.</title>
        <authorList>
            <person name="Bae J.-W."/>
            <person name="Lee S.-Y."/>
        </authorList>
    </citation>
    <scope>NUCLEOTIDE SEQUENCE [LARGE SCALE GENOMIC DNA]</scope>
    <source>
        <strain evidence="12 13">H23M41</strain>
    </source>
</reference>
<dbReference type="SUPFAM" id="SSF47384">
    <property type="entry name" value="Homodimeric domain of signal transducing histidine kinase"/>
    <property type="match status" value="1"/>
</dbReference>
<evidence type="ECO:0000256" key="1">
    <source>
        <dbReference type="ARBA" id="ARBA00000085"/>
    </source>
</evidence>
<organism evidence="12 13">
    <name type="scientific">Novilysobacter avium</name>
    <dbReference type="NCBI Taxonomy" id="2781023"/>
    <lineage>
        <taxon>Bacteria</taxon>
        <taxon>Pseudomonadati</taxon>
        <taxon>Pseudomonadota</taxon>
        <taxon>Gammaproteobacteria</taxon>
        <taxon>Lysobacterales</taxon>
        <taxon>Lysobacteraceae</taxon>
        <taxon>Novilysobacter</taxon>
    </lineage>
</organism>
<dbReference type="PANTHER" id="PTHR45436:SF16">
    <property type="entry name" value="HISTIDINE KINASE"/>
    <property type="match status" value="1"/>
</dbReference>
<sequence length="438" mass="47662">MSPGLPRRIKLAFLMQAAIASIVITAGVLVTGLIVRDSVISERLDAEADTFWAGRAADPAYPLPKTATLTGYIVPAGAGQRAVPEYMRGLSAGRHRVTPPVAPRPDRAFRERSIDEVVLVETRGADTFYLSFESGHIDRAIGLTGLVSLVLSLLATYLVTWLTYRTSKRLVAPVSWLAGVVSRWDPRESDVTAIKAGSLPRDSGVEVQQLAEALVGLTDRVAEFVQRERDFTRDASHELRTPLTVIRMATDMLLADPNTLPATSRSLARVQRAGRDMEAVIDAFLILARETDVGPQDREFDVAEVVRDQVERMQPRLADKPVSIEVLDEGAPAVVGSPHVLAVMVGNLLSNAAHFTHLGRIQVRMSADQIEVIDSGIGMDPATLAKAFTPFYRADIAHEDRKGMGLAITRRLGDRVGWSVNLRSQPGKGTTATIRLVP</sequence>
<dbReference type="InterPro" id="IPR003594">
    <property type="entry name" value="HATPase_dom"/>
</dbReference>
<name>A0A7S6UJW4_9GAMM</name>
<feature type="domain" description="Histidine kinase" evidence="11">
    <location>
        <begin position="234"/>
        <end position="438"/>
    </location>
</feature>
<dbReference type="EMBL" id="CP063657">
    <property type="protein sequence ID" value="QOW21609.1"/>
    <property type="molecule type" value="Genomic_DNA"/>
</dbReference>
<evidence type="ECO:0000256" key="7">
    <source>
        <dbReference type="ARBA" id="ARBA00022777"/>
    </source>
</evidence>
<keyword evidence="8 10" id="KW-1133">Transmembrane helix</keyword>
<gene>
    <name evidence="12" type="ORF">INQ42_10245</name>
</gene>
<evidence type="ECO:0000259" key="11">
    <source>
        <dbReference type="PROSITE" id="PS50109"/>
    </source>
</evidence>
<comment type="catalytic activity">
    <reaction evidence="1">
        <text>ATP + protein L-histidine = ADP + protein N-phospho-L-histidine.</text>
        <dbReference type="EC" id="2.7.13.3"/>
    </reaction>
</comment>
<dbReference type="Pfam" id="PF02518">
    <property type="entry name" value="HATPase_c"/>
    <property type="match status" value="1"/>
</dbReference>
<evidence type="ECO:0000256" key="2">
    <source>
        <dbReference type="ARBA" id="ARBA00004370"/>
    </source>
</evidence>
<dbReference type="PRINTS" id="PR00344">
    <property type="entry name" value="BCTRLSENSOR"/>
</dbReference>
<dbReference type="RefSeq" id="WP_194034174.1">
    <property type="nucleotide sequence ID" value="NZ_CP063657.1"/>
</dbReference>
<dbReference type="InterPro" id="IPR036890">
    <property type="entry name" value="HATPase_C_sf"/>
</dbReference>
<evidence type="ECO:0000313" key="13">
    <source>
        <dbReference type="Proteomes" id="UP000593932"/>
    </source>
</evidence>
<evidence type="ECO:0000256" key="9">
    <source>
        <dbReference type="ARBA" id="ARBA00023136"/>
    </source>
</evidence>